<dbReference type="Pfam" id="PF05193">
    <property type="entry name" value="Peptidase_M16_C"/>
    <property type="match status" value="1"/>
</dbReference>
<dbReference type="InterPro" id="IPR001431">
    <property type="entry name" value="Pept_M16_Zn_BS"/>
</dbReference>
<comment type="caution">
    <text evidence="6">The sequence shown here is derived from an EMBL/GenBank/DDBJ whole genome shotgun (WGS) entry which is preliminary data.</text>
</comment>
<evidence type="ECO:0000256" key="3">
    <source>
        <dbReference type="RuleBase" id="RU004447"/>
    </source>
</evidence>
<dbReference type="Gene3D" id="3.30.830.10">
    <property type="entry name" value="Metalloenzyme, LuxS/M16 peptidase-like"/>
    <property type="match status" value="2"/>
</dbReference>
<gene>
    <name evidence="6" type="ORF">ERS686654_00464</name>
</gene>
<accession>A0A0S4RFC5</accession>
<comment type="similarity">
    <text evidence="2 3">Belongs to the peptidase M16 family.</text>
</comment>
<keyword evidence="7" id="KW-1185">Reference proteome</keyword>
<reference evidence="6 7" key="1">
    <citation type="submission" date="2015-11" db="EMBL/GenBank/DDBJ databases">
        <authorList>
            <consortium name="Pathogen Informatics"/>
        </authorList>
    </citation>
    <scope>NUCLEOTIDE SEQUENCE [LARGE SCALE GENOMIC DNA]</scope>
    <source>
        <strain evidence="6 7">006A-0059</strain>
    </source>
</reference>
<sequence length="416" mass="48105">MLPKFKKITLENEFEIYHTPLNFGSNVISIDLFYKVGSHNETMGKSGIAHMLEHLNFKSTKTRKAGEFDEIVKGFGGVNNASTGFDYTHYFIKCSNANLDKSLELYADIMENLALKDDEFQTERDVVLEERRWRTDNNPIGLMYFRLFNNAFIYHPYHWTPIGFFRDIENWNIEDIKAFWRTYYQPKNAFLMITGDCDEKTAFEYGIKHFSKIKNKKDIPNFYFKEPDQNGEKKVILHKDSDVEMLGLAYKIPPFNHKDQIELGALSNYLSSGKSSILQKKLMDELNLVNQIYAYPIDCKDEGLFVFLAVCNPEIDASKVEKELLNLIEQTKQELIGDDELFKIKNSLRSDLVYSLTSASKLANLYGSYIARGDIEPLYELENASEILSSQSIKDIANRYFVSKNLTTIILKKGLK</sequence>
<dbReference type="EMBL" id="FAVB01000001">
    <property type="protein sequence ID" value="CUU72864.1"/>
    <property type="molecule type" value="Genomic_DNA"/>
</dbReference>
<dbReference type="GO" id="GO:0004222">
    <property type="term" value="F:metalloendopeptidase activity"/>
    <property type="evidence" value="ECO:0007669"/>
    <property type="project" value="InterPro"/>
</dbReference>
<evidence type="ECO:0000259" key="4">
    <source>
        <dbReference type="Pfam" id="PF00675"/>
    </source>
</evidence>
<dbReference type="PANTHER" id="PTHR11851">
    <property type="entry name" value="METALLOPROTEASE"/>
    <property type="match status" value="1"/>
</dbReference>
<dbReference type="PANTHER" id="PTHR11851:SF49">
    <property type="entry name" value="MITOCHONDRIAL-PROCESSING PEPTIDASE SUBUNIT ALPHA"/>
    <property type="match status" value="1"/>
</dbReference>
<evidence type="ECO:0000313" key="6">
    <source>
        <dbReference type="EMBL" id="CUU72864.1"/>
    </source>
</evidence>
<proteinExistence type="inferred from homology"/>
<comment type="cofactor">
    <cofactor evidence="1">
        <name>Zn(2+)</name>
        <dbReference type="ChEBI" id="CHEBI:29105"/>
    </cofactor>
</comment>
<dbReference type="GO" id="GO:0046872">
    <property type="term" value="F:metal ion binding"/>
    <property type="evidence" value="ECO:0007669"/>
    <property type="project" value="InterPro"/>
</dbReference>
<feature type="domain" description="Peptidase M16 C-terminal" evidence="5">
    <location>
        <begin position="171"/>
        <end position="348"/>
    </location>
</feature>
<dbReference type="InterPro" id="IPR011249">
    <property type="entry name" value="Metalloenz_LuxS/M16"/>
</dbReference>
<dbReference type="Pfam" id="PF00675">
    <property type="entry name" value="Peptidase_M16"/>
    <property type="match status" value="1"/>
</dbReference>
<protein>
    <submittedName>
        <fullName evidence="6">M16 family peptidase</fullName>
    </submittedName>
</protein>
<evidence type="ECO:0000313" key="7">
    <source>
        <dbReference type="Proteomes" id="UP000052237"/>
    </source>
</evidence>
<dbReference type="AlphaFoldDB" id="A0A0S4RFC5"/>
<dbReference type="SUPFAM" id="SSF63411">
    <property type="entry name" value="LuxS/MPP-like metallohydrolase"/>
    <property type="match status" value="2"/>
</dbReference>
<feature type="domain" description="Peptidase M16 N-terminal" evidence="4">
    <location>
        <begin position="29"/>
        <end position="132"/>
    </location>
</feature>
<evidence type="ECO:0000256" key="2">
    <source>
        <dbReference type="ARBA" id="ARBA00007261"/>
    </source>
</evidence>
<dbReference type="InterPro" id="IPR050361">
    <property type="entry name" value="MPP/UQCRC_Complex"/>
</dbReference>
<dbReference type="RefSeq" id="WP_059434972.1">
    <property type="nucleotide sequence ID" value="NZ_FAVB01000001.1"/>
</dbReference>
<dbReference type="Proteomes" id="UP000052237">
    <property type="component" value="Unassembled WGS sequence"/>
</dbReference>
<dbReference type="PROSITE" id="PS00143">
    <property type="entry name" value="INSULINASE"/>
    <property type="match status" value="1"/>
</dbReference>
<dbReference type="InterPro" id="IPR007863">
    <property type="entry name" value="Peptidase_M16_C"/>
</dbReference>
<name>A0A0S4RFC5_CAMHY</name>
<organism evidence="6 7">
    <name type="scientific">Campylobacter hyointestinalis subsp. hyointestinalis</name>
    <dbReference type="NCBI Taxonomy" id="91352"/>
    <lineage>
        <taxon>Bacteria</taxon>
        <taxon>Pseudomonadati</taxon>
        <taxon>Campylobacterota</taxon>
        <taxon>Epsilonproteobacteria</taxon>
        <taxon>Campylobacterales</taxon>
        <taxon>Campylobacteraceae</taxon>
        <taxon>Campylobacter</taxon>
    </lineage>
</organism>
<evidence type="ECO:0000256" key="1">
    <source>
        <dbReference type="ARBA" id="ARBA00001947"/>
    </source>
</evidence>
<dbReference type="InterPro" id="IPR011765">
    <property type="entry name" value="Pept_M16_N"/>
</dbReference>
<dbReference type="GO" id="GO:0006508">
    <property type="term" value="P:proteolysis"/>
    <property type="evidence" value="ECO:0007669"/>
    <property type="project" value="InterPro"/>
</dbReference>
<evidence type="ECO:0000259" key="5">
    <source>
        <dbReference type="Pfam" id="PF05193"/>
    </source>
</evidence>